<evidence type="ECO:0000313" key="2">
    <source>
        <dbReference type="EMBL" id="MBC3807986.1"/>
    </source>
</evidence>
<evidence type="ECO:0000259" key="1">
    <source>
        <dbReference type="Pfam" id="PF14090"/>
    </source>
</evidence>
<sequence length="111" mass="12616">MDKKNTPRSRIRALEKIRNKHIGNNIGTQGNRLLDAMMHEGGISTLEARKHLDVLHPAGRIKELIAKGNDIRSMWVYAPTDCGILHHVKKYVYVGKISYPLFDDLDEGKPQ</sequence>
<evidence type="ECO:0000313" key="3">
    <source>
        <dbReference type="Proteomes" id="UP000648257"/>
    </source>
</evidence>
<accession>A0ABR6X5B1</accession>
<keyword evidence="3" id="KW-1185">Reference proteome</keyword>
<dbReference type="EMBL" id="JACOFW010000012">
    <property type="protein sequence ID" value="MBC3807986.1"/>
    <property type="molecule type" value="Genomic_DNA"/>
</dbReference>
<dbReference type="InterPro" id="IPR055245">
    <property type="entry name" value="HTH_proteobacteria"/>
</dbReference>
<proteinExistence type="predicted"/>
<reference evidence="2 3" key="1">
    <citation type="submission" date="2020-08" db="EMBL/GenBank/DDBJ databases">
        <title>Novel species isolated from subtropical streams in China.</title>
        <authorList>
            <person name="Lu H."/>
        </authorList>
    </citation>
    <scope>NUCLEOTIDE SEQUENCE [LARGE SCALE GENOMIC DNA]</scope>
    <source>
        <strain evidence="2 3">KACC 16656</strain>
    </source>
</reference>
<protein>
    <submittedName>
        <fullName evidence="2">Helix-turn-helix domain-containing protein</fullName>
    </submittedName>
</protein>
<dbReference type="Pfam" id="PF14090">
    <property type="entry name" value="HTH_39"/>
    <property type="match status" value="1"/>
</dbReference>
<dbReference type="Proteomes" id="UP000648257">
    <property type="component" value="Unassembled WGS sequence"/>
</dbReference>
<organism evidence="2 3">
    <name type="scientific">Undibacterium seohonense</name>
    <dbReference type="NCBI Taxonomy" id="1344950"/>
    <lineage>
        <taxon>Bacteria</taxon>
        <taxon>Pseudomonadati</taxon>
        <taxon>Pseudomonadota</taxon>
        <taxon>Betaproteobacteria</taxon>
        <taxon>Burkholderiales</taxon>
        <taxon>Oxalobacteraceae</taxon>
        <taxon>Undibacterium</taxon>
    </lineage>
</organism>
<name>A0ABR6X5B1_9BURK</name>
<comment type="caution">
    <text evidence="2">The sequence shown here is derived from an EMBL/GenBank/DDBJ whole genome shotgun (WGS) entry which is preliminary data.</text>
</comment>
<feature type="domain" description="Winged helix-turn-helix" evidence="1">
    <location>
        <begin position="28"/>
        <end position="92"/>
    </location>
</feature>
<gene>
    <name evidence="2" type="ORF">H8K52_11580</name>
</gene>
<dbReference type="RefSeq" id="WP_186923069.1">
    <property type="nucleotide sequence ID" value="NZ_JACOFW010000012.1"/>
</dbReference>